<organism evidence="2 3">
    <name type="scientific">Gleimia hominis</name>
    <dbReference type="NCBI Taxonomy" id="595468"/>
    <lineage>
        <taxon>Bacteria</taxon>
        <taxon>Bacillati</taxon>
        <taxon>Actinomycetota</taxon>
        <taxon>Actinomycetes</taxon>
        <taxon>Actinomycetales</taxon>
        <taxon>Actinomycetaceae</taxon>
        <taxon>Gleimia</taxon>
    </lineage>
</organism>
<reference evidence="2 3" key="1">
    <citation type="submission" date="2023-06" db="EMBL/GenBank/DDBJ databases">
        <title>Draft genome sequence of Gleimia hominis type strain CCUG 57540T.</title>
        <authorList>
            <person name="Salva-Serra F."/>
            <person name="Cardew S."/>
            <person name="Jensie Markopoulos S."/>
            <person name="Ohlen M."/>
            <person name="Inganas E."/>
            <person name="Svensson-Stadler L."/>
            <person name="Moore E.R.B."/>
        </authorList>
    </citation>
    <scope>NUCLEOTIDE SEQUENCE [LARGE SCALE GENOMIC DNA]</scope>
    <source>
        <strain evidence="2 3">CCUG 57540</strain>
    </source>
</reference>
<gene>
    <name evidence="2" type="ORF">QS713_03715</name>
</gene>
<accession>A0ABU3I9Y1</accession>
<dbReference type="InterPro" id="IPR029058">
    <property type="entry name" value="AB_hydrolase_fold"/>
</dbReference>
<sequence length="392" mass="43210">MADDTENHDFDPDRCSEFVSRAPILSAPKNWKLGKSKPEPWRQKAEKEEEVDRRRKPTITDIPVVFVHGWVSSSTHNVERTGAFSRAIDMGSDHASNVIAMGVNARKVSLIDWVQDHTETVVYTFDYSKVNGRWVTDKDIGPKLARGLECLAKTYYRPAVAVAHSMGGLALRQAASMINMPIKRVLSHVFTIATPNEGSDLAAVISNKLLSPTEARETAVQKLLVSALRESAHSYEEKCKGDTGVPFVDAFEGEAGRALRTGSPELKQLPKMPREVEVHAVAGEIEIKQGVTLFGFTKSSSTSVGDVIVSKESALSGASANFRYSSVCTTRIVVRPMMAKSPRMLGVNLLYQGKKAVSSSFPCFHTNLTRETNAAWKMINVLDRAMSYENFD</sequence>
<feature type="compositionally biased region" description="Basic and acidic residues" evidence="1">
    <location>
        <begin position="36"/>
        <end position="53"/>
    </location>
</feature>
<proteinExistence type="predicted"/>
<evidence type="ECO:0000313" key="3">
    <source>
        <dbReference type="Proteomes" id="UP001247542"/>
    </source>
</evidence>
<protein>
    <recommendedName>
        <fullName evidence="4">Alpha/beta hydrolase</fullName>
    </recommendedName>
</protein>
<feature type="region of interest" description="Disordered" evidence="1">
    <location>
        <begin position="29"/>
        <end position="54"/>
    </location>
</feature>
<evidence type="ECO:0000256" key="1">
    <source>
        <dbReference type="SAM" id="MobiDB-lite"/>
    </source>
</evidence>
<dbReference type="Gene3D" id="3.40.50.1820">
    <property type="entry name" value="alpha/beta hydrolase"/>
    <property type="match status" value="1"/>
</dbReference>
<name>A0ABU3I9Y1_9ACTO</name>
<comment type="caution">
    <text evidence="2">The sequence shown here is derived from an EMBL/GenBank/DDBJ whole genome shotgun (WGS) entry which is preliminary data.</text>
</comment>
<keyword evidence="3" id="KW-1185">Reference proteome</keyword>
<evidence type="ECO:0000313" key="2">
    <source>
        <dbReference type="EMBL" id="MDT3767173.1"/>
    </source>
</evidence>
<dbReference type="RefSeq" id="WP_313272523.1">
    <property type="nucleotide sequence ID" value="NZ_JASXSX010000001.1"/>
</dbReference>
<dbReference type="EMBL" id="JASXSX010000001">
    <property type="protein sequence ID" value="MDT3767173.1"/>
    <property type="molecule type" value="Genomic_DNA"/>
</dbReference>
<evidence type="ECO:0008006" key="4">
    <source>
        <dbReference type="Google" id="ProtNLM"/>
    </source>
</evidence>
<dbReference type="Proteomes" id="UP001247542">
    <property type="component" value="Unassembled WGS sequence"/>
</dbReference>
<dbReference type="SUPFAM" id="SSF53474">
    <property type="entry name" value="alpha/beta-Hydrolases"/>
    <property type="match status" value="1"/>
</dbReference>